<dbReference type="EMBL" id="JBDXSU010000013">
    <property type="protein sequence ID" value="MFB5191689.1"/>
    <property type="molecule type" value="Genomic_DNA"/>
</dbReference>
<protein>
    <submittedName>
        <fullName evidence="3">Bifunctional DNA primase/polymerase</fullName>
    </submittedName>
</protein>
<evidence type="ECO:0000313" key="3">
    <source>
        <dbReference type="EMBL" id="MFB5191689.1"/>
    </source>
</evidence>
<proteinExistence type="predicted"/>
<dbReference type="Pfam" id="PF09250">
    <property type="entry name" value="Prim-Pol"/>
    <property type="match status" value="1"/>
</dbReference>
<feature type="compositionally biased region" description="Basic and acidic residues" evidence="1">
    <location>
        <begin position="370"/>
        <end position="381"/>
    </location>
</feature>
<evidence type="ECO:0000256" key="1">
    <source>
        <dbReference type="SAM" id="MobiDB-lite"/>
    </source>
</evidence>
<dbReference type="Proteomes" id="UP001579974">
    <property type="component" value="Unassembled WGS sequence"/>
</dbReference>
<feature type="region of interest" description="Disordered" evidence="1">
    <location>
        <begin position="370"/>
        <end position="424"/>
    </location>
</feature>
<comment type="caution">
    <text evidence="3">The sequence shown here is derived from an EMBL/GenBank/DDBJ whole genome shotgun (WGS) entry which is preliminary data.</text>
</comment>
<sequence>MSDQDAISMLPYTSDYNIAASEQSTASLSGSRQTSKKKSSIPQEIQLLIAMGIKLFPVYPRSKVPIIKDWNHMASSDPKQVLVWAICHPNCSWGALMGKPSGVMAIDADDLDDLRQLELKYGELPEGPTQITGRLGEHRLFKYPENVDRIVSSTKLGGLRVDARADDAFIVVSPSIHPDTGRMYQWDVIRHPESMPLPELPAKWIEFLKAQRDTNRSKGIERSTESWDSVPNNDIRRLVSATCPRMEYLASEHGAIDATYDDWIADASWLHALTDDSTLFHEDSALDKRRYNRRKTEEKWEDTADMSPRSCHRAQSDHPLEQCKNCPLYELDKNPVYHVRKAYGRERGVKGLWGAPKSTDDKSIESIDKTREKAQNERGDNTMDTQLDGNAVIDVTEDDCEGESSTTEDAGQAHADEPGERNGPRFRVIDNLGDLIAEVKALCAKLESGADQIDMKRPIIQVLKRIWDIDKKACKDECERVALTDGRSCKALKRTQYYKTKMLLEAIAEERQREIVEEINRQWTVGEKWPDAPEHLHEVWLPTGHRYSEKDVQRFEERAFELVPITVASQRFFVGGINKDMTSGEISLDLWVFTSDDGWMVRAVSPKIIEDRKQVGELREHGFLFPDSGEFAKYVNTAYELVYNGQKLRPKKGSPALGWHGSVFVTEDGCIGEGEQIRHVPIGGHKRGVIKWQECSEDEWKQVAEKVFSDIWTIYDPLRMALINGWWIASMFAPKFREHLTPSKTQFPIMELYGIHGSGKSTIMSIVQRLTTGTDRTYSARANAFVKMLPAASQNAFPLVYDEYKPHQMSKYQLDDTNSFLREAYNMDTQARGARNLKLHEYPLLAPIAVLGEAPFTEGAVVERSVMVHMDKRYTKDKKYQENLRKFSGQPLERFAGGLIRWLVEQQWFKENDVIESVVSSATYSIEKSEAEARENGEAELLPRPKAALTTVYAGLLLWQLFASMLGFSLPKEADPKMSDLREMLLDGANGGEKETLSDLDKLMHDTVAMLTNPRYSPEVVRCVEGDEIRLAMTHWINCLHKYNRERGKEGDSLDRSVIRDLLQQEFESSGYVLAIGKSAKTPKGTQRCVILSAKALHTKLEIEAELFTSSDWEL</sequence>
<keyword evidence="4" id="KW-1185">Reference proteome</keyword>
<feature type="compositionally biased region" description="Basic and acidic residues" evidence="1">
    <location>
        <begin position="414"/>
        <end position="423"/>
    </location>
</feature>
<dbReference type="SUPFAM" id="SSF56747">
    <property type="entry name" value="Prim-pol domain"/>
    <property type="match status" value="1"/>
</dbReference>
<evidence type="ECO:0000313" key="4">
    <source>
        <dbReference type="Proteomes" id="UP001579974"/>
    </source>
</evidence>
<evidence type="ECO:0000259" key="2">
    <source>
        <dbReference type="SMART" id="SM00943"/>
    </source>
</evidence>
<dbReference type="SMART" id="SM00943">
    <property type="entry name" value="Prim-Pol"/>
    <property type="match status" value="1"/>
</dbReference>
<name>A0ABV5AHC8_9BACL</name>
<dbReference type="RefSeq" id="WP_275474171.1">
    <property type="nucleotide sequence ID" value="NZ_CP162940.1"/>
</dbReference>
<feature type="domain" description="DNA primase/polymerase bifunctional N-terminal" evidence="2">
    <location>
        <begin position="45"/>
        <end position="204"/>
    </location>
</feature>
<dbReference type="InterPro" id="IPR015330">
    <property type="entry name" value="DNA_primase/pol_bifunc_N"/>
</dbReference>
<dbReference type="CDD" id="cd04859">
    <property type="entry name" value="Prim_Pol"/>
    <property type="match status" value="1"/>
</dbReference>
<reference evidence="3 4" key="1">
    <citation type="journal article" date="2024" name="Int. J. Mol. Sci.">
        <title>Exploration of Alicyclobacillus spp. Genome in Search of Antibiotic Resistance.</title>
        <authorList>
            <person name="Bucka-Kolendo J."/>
            <person name="Kiousi D.E."/>
            <person name="Dekowska A."/>
            <person name="Mikolajczuk-Szczyrba A."/>
            <person name="Karadedos D.M."/>
            <person name="Michael P."/>
            <person name="Galanis A."/>
            <person name="Sokolowska B."/>
        </authorList>
    </citation>
    <scope>NUCLEOTIDE SEQUENCE [LARGE SCALE GENOMIC DNA]</scope>
    <source>
        <strain evidence="3 4">KKP 3000</strain>
    </source>
</reference>
<organism evidence="3 4">
    <name type="scientific">Alicyclobacillus fastidiosus</name>
    <dbReference type="NCBI Taxonomy" id="392011"/>
    <lineage>
        <taxon>Bacteria</taxon>
        <taxon>Bacillati</taxon>
        <taxon>Bacillota</taxon>
        <taxon>Bacilli</taxon>
        <taxon>Bacillales</taxon>
        <taxon>Alicyclobacillaceae</taxon>
        <taxon>Alicyclobacillus</taxon>
    </lineage>
</organism>
<gene>
    <name evidence="3" type="ORF">KKP3000_000465</name>
</gene>
<accession>A0ABV5AHC8</accession>